<dbReference type="EMBL" id="CAJVPU010009589">
    <property type="protein sequence ID" value="CAG8596778.1"/>
    <property type="molecule type" value="Genomic_DNA"/>
</dbReference>
<evidence type="ECO:0000313" key="2">
    <source>
        <dbReference type="Proteomes" id="UP000789702"/>
    </source>
</evidence>
<reference evidence="1" key="1">
    <citation type="submission" date="2021-06" db="EMBL/GenBank/DDBJ databases">
        <authorList>
            <person name="Kallberg Y."/>
            <person name="Tangrot J."/>
            <person name="Rosling A."/>
        </authorList>
    </citation>
    <scope>NUCLEOTIDE SEQUENCE</scope>
    <source>
        <strain evidence="1">IL203A</strain>
    </source>
</reference>
<proteinExistence type="predicted"/>
<protein>
    <submittedName>
        <fullName evidence="1">11966_t:CDS:1</fullName>
    </submittedName>
</protein>
<sequence length="212" mass="24313">MSSNRLNVSCACDFCKIRKIKCAISTTSNTKCTQCIKRNIECTFYKGVGKKRGPKQKNPKNKKREKTQNNPIHDNPMIPVDPPKGICYDDEIFCSLSIEEIRNFSNADLSLSIPLNPPREIYNMNEILCGLSTEEYFSNANPVMPIDLSKEIYNEDEIFRGLSAEDIEYFTNTYTKEELKILGSFIQQPCPFKNIVSHLCHEGCFVRYNNLN</sequence>
<gene>
    <name evidence="1" type="ORF">DHETER_LOCUS7087</name>
</gene>
<accession>A0ACA9MMQ9</accession>
<dbReference type="Proteomes" id="UP000789702">
    <property type="component" value="Unassembled WGS sequence"/>
</dbReference>
<organism evidence="1 2">
    <name type="scientific">Dentiscutata heterogama</name>
    <dbReference type="NCBI Taxonomy" id="1316150"/>
    <lineage>
        <taxon>Eukaryota</taxon>
        <taxon>Fungi</taxon>
        <taxon>Fungi incertae sedis</taxon>
        <taxon>Mucoromycota</taxon>
        <taxon>Glomeromycotina</taxon>
        <taxon>Glomeromycetes</taxon>
        <taxon>Diversisporales</taxon>
        <taxon>Gigasporaceae</taxon>
        <taxon>Dentiscutata</taxon>
    </lineage>
</organism>
<evidence type="ECO:0000313" key="1">
    <source>
        <dbReference type="EMBL" id="CAG8596778.1"/>
    </source>
</evidence>
<name>A0ACA9MMQ9_9GLOM</name>
<keyword evidence="2" id="KW-1185">Reference proteome</keyword>
<comment type="caution">
    <text evidence="1">The sequence shown here is derived from an EMBL/GenBank/DDBJ whole genome shotgun (WGS) entry which is preliminary data.</text>
</comment>